<name>A0A3D3TLE6_9BACT</name>
<dbReference type="Proteomes" id="UP000264215">
    <property type="component" value="Unassembled WGS sequence"/>
</dbReference>
<evidence type="ECO:0000313" key="4">
    <source>
        <dbReference type="EMBL" id="HCO69741.1"/>
    </source>
</evidence>
<reference evidence="4 5" key="1">
    <citation type="journal article" date="2018" name="Nat. Biotechnol.">
        <title>A standardized bacterial taxonomy based on genome phylogeny substantially revises the tree of life.</title>
        <authorList>
            <person name="Parks D.H."/>
            <person name="Chuvochina M."/>
            <person name="Waite D.W."/>
            <person name="Rinke C."/>
            <person name="Skarshewski A."/>
            <person name="Chaumeil P.A."/>
            <person name="Hugenholtz P."/>
        </authorList>
    </citation>
    <scope>NUCLEOTIDE SEQUENCE [LARGE SCALE GENOMIC DNA]</scope>
    <source>
        <strain evidence="4">UBA9905</strain>
    </source>
</reference>
<organism evidence="4 5">
    <name type="scientific">Mesotoga infera</name>
    <dbReference type="NCBI Taxonomy" id="1236046"/>
    <lineage>
        <taxon>Bacteria</taxon>
        <taxon>Thermotogati</taxon>
        <taxon>Thermotogota</taxon>
        <taxon>Thermotogae</taxon>
        <taxon>Kosmotogales</taxon>
        <taxon>Kosmotogaceae</taxon>
        <taxon>Mesotoga</taxon>
    </lineage>
</organism>
<accession>A0A3D3TLE6</accession>
<keyword evidence="2" id="KW-0408">Iron</keyword>
<keyword evidence="1" id="KW-0479">Metal-binding</keyword>
<dbReference type="CDD" id="cd02980">
    <property type="entry name" value="TRX_Fd_family"/>
    <property type="match status" value="1"/>
</dbReference>
<comment type="caution">
    <text evidence="4">The sequence shown here is derived from an EMBL/GenBank/DDBJ whole genome shotgun (WGS) entry which is preliminary data.</text>
</comment>
<dbReference type="EMBL" id="DQBS01000099">
    <property type="protein sequence ID" value="HCO69741.1"/>
    <property type="molecule type" value="Genomic_DNA"/>
</dbReference>
<evidence type="ECO:0000256" key="2">
    <source>
        <dbReference type="ARBA" id="ARBA00023004"/>
    </source>
</evidence>
<dbReference type="AlphaFoldDB" id="A0A3D3TLE6"/>
<feature type="non-terminal residue" evidence="4">
    <location>
        <position position="92"/>
    </location>
</feature>
<evidence type="ECO:0000313" key="5">
    <source>
        <dbReference type="Proteomes" id="UP000264215"/>
    </source>
</evidence>
<keyword evidence="3" id="KW-0411">Iron-sulfur</keyword>
<sequence>MPAVENTVLICAGGACISAGEKSVRNVFEETLKKYSLESVVRVVETGCMGACDLGPILVIYPEGVFYQKITAENAARIVEEHILKGRVVEDL</sequence>
<dbReference type="GO" id="GO:0051536">
    <property type="term" value="F:iron-sulfur cluster binding"/>
    <property type="evidence" value="ECO:0007669"/>
    <property type="project" value="UniProtKB-KW"/>
</dbReference>
<dbReference type="Pfam" id="PF01257">
    <property type="entry name" value="2Fe-2S_thioredx"/>
    <property type="match status" value="1"/>
</dbReference>
<dbReference type="PANTHER" id="PTHR43578:SF3">
    <property type="entry name" value="NADH-QUINONE OXIDOREDUCTASE SUBUNIT F"/>
    <property type="match status" value="1"/>
</dbReference>
<dbReference type="PANTHER" id="PTHR43578">
    <property type="entry name" value="NADH-QUINONE OXIDOREDUCTASE SUBUNIT F"/>
    <property type="match status" value="1"/>
</dbReference>
<dbReference type="Gene3D" id="3.40.30.10">
    <property type="entry name" value="Glutaredoxin"/>
    <property type="match status" value="1"/>
</dbReference>
<dbReference type="SUPFAM" id="SSF52833">
    <property type="entry name" value="Thioredoxin-like"/>
    <property type="match status" value="1"/>
</dbReference>
<evidence type="ECO:0000256" key="1">
    <source>
        <dbReference type="ARBA" id="ARBA00022723"/>
    </source>
</evidence>
<evidence type="ECO:0000256" key="3">
    <source>
        <dbReference type="ARBA" id="ARBA00023014"/>
    </source>
</evidence>
<dbReference type="GO" id="GO:0046872">
    <property type="term" value="F:metal ion binding"/>
    <property type="evidence" value="ECO:0007669"/>
    <property type="project" value="UniProtKB-KW"/>
</dbReference>
<gene>
    <name evidence="4" type="ORF">DIT26_04015</name>
</gene>
<protein>
    <submittedName>
        <fullName evidence="4">NADH-quinone oxidoreductase subunit F</fullName>
    </submittedName>
</protein>
<dbReference type="InterPro" id="IPR036249">
    <property type="entry name" value="Thioredoxin-like_sf"/>
</dbReference>
<proteinExistence type="predicted"/>